<dbReference type="STRING" id="546874.SAMN04488544_0298"/>
<dbReference type="InterPro" id="IPR036291">
    <property type="entry name" value="NAD(P)-bd_dom_sf"/>
</dbReference>
<keyword evidence="2" id="KW-0560">Oxidoreductase</keyword>
<keyword evidence="4" id="KW-1185">Reference proteome</keyword>
<name>A0A1H2LK91_9ACTN</name>
<dbReference type="EMBL" id="LT629799">
    <property type="protein sequence ID" value="SDU80981.1"/>
    <property type="molecule type" value="Genomic_DNA"/>
</dbReference>
<dbReference type="GO" id="GO:0016491">
    <property type="term" value="F:oxidoreductase activity"/>
    <property type="evidence" value="ECO:0007669"/>
    <property type="project" value="UniProtKB-KW"/>
</dbReference>
<accession>A0A1H2LK91</accession>
<dbReference type="CDD" id="cd05233">
    <property type="entry name" value="SDR_c"/>
    <property type="match status" value="1"/>
</dbReference>
<gene>
    <name evidence="3" type="ORF">SAMN04488544_0298</name>
</gene>
<dbReference type="Proteomes" id="UP000198825">
    <property type="component" value="Chromosome I"/>
</dbReference>
<dbReference type="PANTHER" id="PTHR43669">
    <property type="entry name" value="5-KETO-D-GLUCONATE 5-REDUCTASE"/>
    <property type="match status" value="1"/>
</dbReference>
<reference evidence="4" key="1">
    <citation type="submission" date="2016-10" db="EMBL/GenBank/DDBJ databases">
        <authorList>
            <person name="Varghese N."/>
            <person name="Submissions S."/>
        </authorList>
    </citation>
    <scope>NUCLEOTIDE SEQUENCE [LARGE SCALE GENOMIC DNA]</scope>
    <source>
        <strain evidence="4">DSM 21743</strain>
    </source>
</reference>
<proteinExistence type="inferred from homology"/>
<dbReference type="SUPFAM" id="SSF51735">
    <property type="entry name" value="NAD(P)-binding Rossmann-fold domains"/>
    <property type="match status" value="1"/>
</dbReference>
<evidence type="ECO:0000256" key="1">
    <source>
        <dbReference type="ARBA" id="ARBA00006484"/>
    </source>
</evidence>
<organism evidence="3 4">
    <name type="scientific">Microlunatus sagamiharensis</name>
    <dbReference type="NCBI Taxonomy" id="546874"/>
    <lineage>
        <taxon>Bacteria</taxon>
        <taxon>Bacillati</taxon>
        <taxon>Actinomycetota</taxon>
        <taxon>Actinomycetes</taxon>
        <taxon>Propionibacteriales</taxon>
        <taxon>Propionibacteriaceae</taxon>
        <taxon>Microlunatus</taxon>
    </lineage>
</organism>
<dbReference type="InterPro" id="IPR002347">
    <property type="entry name" value="SDR_fam"/>
</dbReference>
<dbReference type="Gene3D" id="3.40.50.720">
    <property type="entry name" value="NAD(P)-binding Rossmann-like Domain"/>
    <property type="match status" value="1"/>
</dbReference>
<comment type="similarity">
    <text evidence="1">Belongs to the short-chain dehydrogenases/reductases (SDR) family.</text>
</comment>
<dbReference type="PANTHER" id="PTHR43669:SF6">
    <property type="entry name" value="DECAPRENYLPHOSPHORYL-2-KETO-BETA-D-ERYTHRO-PENTOSE REDUCTASE"/>
    <property type="match status" value="1"/>
</dbReference>
<dbReference type="PRINTS" id="PR00081">
    <property type="entry name" value="GDHRDH"/>
</dbReference>
<evidence type="ECO:0000256" key="2">
    <source>
        <dbReference type="ARBA" id="ARBA00023002"/>
    </source>
</evidence>
<dbReference type="NCBIfam" id="NF005912">
    <property type="entry name" value="PRK07904.1"/>
    <property type="match status" value="1"/>
</dbReference>
<sequence length="265" mass="27986">MAPPRRSPSDESSSLINATGNPSSLLLLGGTSDIALAIARKYARRGGLRVVLAARPGERRTAAAAELTGLGCRVAEVDLDARDHASHAATIEAAFAEGDIDVAVVAFGLLGDAEQAWQDAEHALELAEVNYAAPVHLGVLLAERLKAQAHGVIVALSSVAGERVRRSNFVYGSTKAGFDGFYLGLGEALRGTGVRVLVVRPGFVKSKMTDGLDEAPLAATPEEVADATVDAVAARRELIWVPVPMRFVMSGLRHVPRPLFRKLPL</sequence>
<dbReference type="Pfam" id="PF00106">
    <property type="entry name" value="adh_short"/>
    <property type="match status" value="1"/>
</dbReference>
<protein>
    <submittedName>
        <fullName evidence="3">Decaprenylphospho-beta-D-erythro-pentofuranosid-2-ulose 2-reductase</fullName>
    </submittedName>
</protein>
<evidence type="ECO:0000313" key="4">
    <source>
        <dbReference type="Proteomes" id="UP000198825"/>
    </source>
</evidence>
<dbReference type="AlphaFoldDB" id="A0A1H2LK91"/>
<evidence type="ECO:0000313" key="3">
    <source>
        <dbReference type="EMBL" id="SDU80981.1"/>
    </source>
</evidence>